<protein>
    <submittedName>
        <fullName evidence="1">Uncharacterized protein</fullName>
    </submittedName>
</protein>
<name>A0A1M7ZHP6_9BACT</name>
<dbReference type="EMBL" id="FRXN01000005">
    <property type="protein sequence ID" value="SHO64349.1"/>
    <property type="molecule type" value="Genomic_DNA"/>
</dbReference>
<dbReference type="AlphaFoldDB" id="A0A1M7ZHP6"/>
<sequence length="505" mass="56722">MKNDIFSPRLFYFLGFTFLLGACKKDENPNLIPEDHGKISISEIQLTNSDSNFPDNFEDQITISFSNQGTSEKSELTINPNESPIQESIVLPFETYLYSFQSANSSEFSKEAQITLGGTFTLSNQEQTVNLLGTRNNSRIVVNSNKNIEVPSLQAPSSFEFSNSNSKLFQLYTNNTGQIEFEVPYSSSKSFSLFERLELGSEKIYQVELDANDNDYEVNTVKIDSEGNLLTLIGLEKSNLESSQNETSGLAWIEGRLFSINDGDNTNQVHEMDPTTGKTLRSITIENSQNRDWEELAQSATHLYIGDFGNNLGYRKDLAVYKVSISDLLTKTSVTGEKLNFIYPDQIDFTSREDHRFDCEAMVFSNNKLHIFTKIPSTLDSDHYTLEINQENQNANFVESLQTDFMVTGAEIDSESGQILLLGLKPQGTKPYEQFLSFYGSIQGNGNLSSRTQFIKIGYLTIRGNTEGISLGENKQLWISSEQFSYSGFPEIAPKLSLFSLKGIL</sequence>
<accession>A0A1M7ZHP6</accession>
<dbReference type="SUPFAM" id="SSF63825">
    <property type="entry name" value="YWTD domain"/>
    <property type="match status" value="1"/>
</dbReference>
<gene>
    <name evidence="1" type="ORF">SAMN04488108_3392</name>
</gene>
<dbReference type="Proteomes" id="UP000184609">
    <property type="component" value="Unassembled WGS sequence"/>
</dbReference>
<evidence type="ECO:0000313" key="2">
    <source>
        <dbReference type="Proteomes" id="UP000184609"/>
    </source>
</evidence>
<evidence type="ECO:0000313" key="1">
    <source>
        <dbReference type="EMBL" id="SHO64349.1"/>
    </source>
</evidence>
<dbReference type="STRING" id="1073327.SAMN04488108_3392"/>
<reference evidence="2" key="1">
    <citation type="submission" date="2016-12" db="EMBL/GenBank/DDBJ databases">
        <authorList>
            <person name="Varghese N."/>
            <person name="Submissions S."/>
        </authorList>
    </citation>
    <scope>NUCLEOTIDE SEQUENCE [LARGE SCALE GENOMIC DNA]</scope>
    <source>
        <strain evidence="2">DSM 25035</strain>
    </source>
</reference>
<proteinExistence type="predicted"/>
<organism evidence="1 2">
    <name type="scientific">Algoriphagus zhangzhouensis</name>
    <dbReference type="NCBI Taxonomy" id="1073327"/>
    <lineage>
        <taxon>Bacteria</taxon>
        <taxon>Pseudomonadati</taxon>
        <taxon>Bacteroidota</taxon>
        <taxon>Cytophagia</taxon>
        <taxon>Cytophagales</taxon>
        <taxon>Cyclobacteriaceae</taxon>
        <taxon>Algoriphagus</taxon>
    </lineage>
</organism>
<dbReference type="PROSITE" id="PS51257">
    <property type="entry name" value="PROKAR_LIPOPROTEIN"/>
    <property type="match status" value="1"/>
</dbReference>
<dbReference type="RefSeq" id="WP_073573000.1">
    <property type="nucleotide sequence ID" value="NZ_FRXN01000005.1"/>
</dbReference>
<dbReference type="OrthoDB" id="9798438at2"/>
<keyword evidence="2" id="KW-1185">Reference proteome</keyword>